<dbReference type="AlphaFoldDB" id="A5Z4A7"/>
<evidence type="ECO:0000313" key="2">
    <source>
        <dbReference type="Proteomes" id="UP000006000"/>
    </source>
</evidence>
<dbReference type="Proteomes" id="UP000006000">
    <property type="component" value="Unassembled WGS sequence"/>
</dbReference>
<proteinExistence type="predicted"/>
<sequence length="33" mass="4007">MRYQLFSLFIVHLNIVRCFVLKQRSNNSLLCHL</sequence>
<dbReference type="HOGENOM" id="CLU_3381943_0_0_9"/>
<gene>
    <name evidence="1" type="ORF">EUBVEN_00530</name>
</gene>
<evidence type="ECO:0000313" key="1">
    <source>
        <dbReference type="EMBL" id="EDM52150.1"/>
    </source>
</evidence>
<dbReference type="EMBL" id="AAVL02000027">
    <property type="protein sequence ID" value="EDM52150.1"/>
    <property type="molecule type" value="Genomic_DNA"/>
</dbReference>
<reference evidence="1 2" key="1">
    <citation type="submission" date="2007-03" db="EMBL/GenBank/DDBJ databases">
        <authorList>
            <person name="Fulton L."/>
            <person name="Clifton S."/>
            <person name="Fulton B."/>
            <person name="Xu J."/>
            <person name="Minx P."/>
            <person name="Pepin K.H."/>
            <person name="Johnson M."/>
            <person name="Thiruvilangam P."/>
            <person name="Bhonagiri V."/>
            <person name="Nash W.E."/>
            <person name="Mardis E.R."/>
            <person name="Wilson R.K."/>
        </authorList>
    </citation>
    <scope>NUCLEOTIDE SEQUENCE [LARGE SCALE GENOMIC DNA]</scope>
    <source>
        <strain evidence="1 2">ATCC 27560</strain>
    </source>
</reference>
<comment type="caution">
    <text evidence="1">The sequence shown here is derived from an EMBL/GenBank/DDBJ whole genome shotgun (WGS) entry which is preliminary data.</text>
</comment>
<reference evidence="1 2" key="2">
    <citation type="submission" date="2007-04" db="EMBL/GenBank/DDBJ databases">
        <title>Draft genome sequence of Eubacterium ventriosum (ATCC 27560).</title>
        <authorList>
            <person name="Sudarsanam P."/>
            <person name="Ley R."/>
            <person name="Guruge J."/>
            <person name="Turnbaugh P.J."/>
            <person name="Mahowald M."/>
            <person name="Liep D."/>
            <person name="Gordon J."/>
        </authorList>
    </citation>
    <scope>NUCLEOTIDE SEQUENCE [LARGE SCALE GENOMIC DNA]</scope>
    <source>
        <strain evidence="1 2">ATCC 27560</strain>
    </source>
</reference>
<name>A5Z4A7_9FIRM</name>
<protein>
    <submittedName>
        <fullName evidence="1">Uncharacterized protein</fullName>
    </submittedName>
</protein>
<accession>A5Z4A7</accession>
<organism evidence="1 2">
    <name type="scientific">Eubacterium ventriosum ATCC 27560</name>
    <dbReference type="NCBI Taxonomy" id="411463"/>
    <lineage>
        <taxon>Bacteria</taxon>
        <taxon>Bacillati</taxon>
        <taxon>Bacillota</taxon>
        <taxon>Clostridia</taxon>
        <taxon>Eubacteriales</taxon>
        <taxon>Eubacteriaceae</taxon>
        <taxon>Eubacterium</taxon>
    </lineage>
</organism>